<dbReference type="Proteomes" id="UP000076761">
    <property type="component" value="Unassembled WGS sequence"/>
</dbReference>
<proteinExistence type="predicted"/>
<evidence type="ECO:0000313" key="2">
    <source>
        <dbReference type="Proteomes" id="UP000076761"/>
    </source>
</evidence>
<reference evidence="1 2" key="1">
    <citation type="journal article" date="2016" name="Mol. Biol. Evol.">
        <title>Comparative Genomics of Early-Diverging Mushroom-Forming Fungi Provides Insights into the Origins of Lignocellulose Decay Capabilities.</title>
        <authorList>
            <person name="Nagy L.G."/>
            <person name="Riley R."/>
            <person name="Tritt A."/>
            <person name="Adam C."/>
            <person name="Daum C."/>
            <person name="Floudas D."/>
            <person name="Sun H."/>
            <person name="Yadav J.S."/>
            <person name="Pangilinan J."/>
            <person name="Larsson K.H."/>
            <person name="Matsuura K."/>
            <person name="Barry K."/>
            <person name="Labutti K."/>
            <person name="Kuo R."/>
            <person name="Ohm R.A."/>
            <person name="Bhattacharya S.S."/>
            <person name="Shirouzu T."/>
            <person name="Yoshinaga Y."/>
            <person name="Martin F.M."/>
            <person name="Grigoriev I.V."/>
            <person name="Hibbett D.S."/>
        </authorList>
    </citation>
    <scope>NUCLEOTIDE SEQUENCE [LARGE SCALE GENOMIC DNA]</scope>
    <source>
        <strain evidence="1 2">HHB14362 ss-1</strain>
    </source>
</reference>
<accession>A0A165M657</accession>
<dbReference type="EMBL" id="KV425752">
    <property type="protein sequence ID" value="KZT17948.1"/>
    <property type="molecule type" value="Genomic_DNA"/>
</dbReference>
<dbReference type="InParanoid" id="A0A165M657"/>
<keyword evidence="2" id="KW-1185">Reference proteome</keyword>
<organism evidence="1 2">
    <name type="scientific">Neolentinus lepideus HHB14362 ss-1</name>
    <dbReference type="NCBI Taxonomy" id="1314782"/>
    <lineage>
        <taxon>Eukaryota</taxon>
        <taxon>Fungi</taxon>
        <taxon>Dikarya</taxon>
        <taxon>Basidiomycota</taxon>
        <taxon>Agaricomycotina</taxon>
        <taxon>Agaricomycetes</taxon>
        <taxon>Gloeophyllales</taxon>
        <taxon>Gloeophyllaceae</taxon>
        <taxon>Neolentinus</taxon>
    </lineage>
</organism>
<sequence>MRCQLNIEVPITQSLWLTPQVLWLVPLMSMESHMDCCTPGSQSQPRWEPDVQQFLLRR</sequence>
<name>A0A165M657_9AGAM</name>
<dbReference type="AlphaFoldDB" id="A0A165M657"/>
<protein>
    <submittedName>
        <fullName evidence="1">Uncharacterized protein</fullName>
    </submittedName>
</protein>
<gene>
    <name evidence="1" type="ORF">NEOLEDRAFT_1143974</name>
</gene>
<evidence type="ECO:0000313" key="1">
    <source>
        <dbReference type="EMBL" id="KZT17948.1"/>
    </source>
</evidence>